<keyword evidence="11" id="KW-0862">Zinc</keyword>
<evidence type="ECO:0000256" key="1">
    <source>
        <dbReference type="ARBA" id="ARBA00004123"/>
    </source>
</evidence>
<dbReference type="FunFam" id="2.70.160.11:FF:000001">
    <property type="entry name" value="Blast:Protein arginine N-methyltransferase 1"/>
    <property type="match status" value="1"/>
</dbReference>
<evidence type="ECO:0000256" key="3">
    <source>
        <dbReference type="ARBA" id="ARBA00011925"/>
    </source>
</evidence>
<evidence type="ECO:0000256" key="5">
    <source>
        <dbReference type="ARBA" id="ARBA00022553"/>
    </source>
</evidence>
<dbReference type="Gene3D" id="2.70.160.11">
    <property type="entry name" value="Hnrnp arginine n-methyltransferase1"/>
    <property type="match status" value="1"/>
</dbReference>
<evidence type="ECO:0000256" key="16">
    <source>
        <dbReference type="SAM" id="MobiDB-lite"/>
    </source>
</evidence>
<accession>A0A9P0DP99</accession>
<dbReference type="GO" id="GO:0005829">
    <property type="term" value="C:cytosol"/>
    <property type="evidence" value="ECO:0007669"/>
    <property type="project" value="UniProtKB-SubCell"/>
</dbReference>
<dbReference type="Pfam" id="PF13649">
    <property type="entry name" value="Methyltransf_25"/>
    <property type="match status" value="1"/>
</dbReference>
<evidence type="ECO:0000256" key="13">
    <source>
        <dbReference type="ARBA" id="ARBA00047384"/>
    </source>
</evidence>
<feature type="region of interest" description="Disordered" evidence="16">
    <location>
        <begin position="1"/>
        <end position="27"/>
    </location>
</feature>
<evidence type="ECO:0000256" key="6">
    <source>
        <dbReference type="ARBA" id="ARBA00022603"/>
    </source>
</evidence>
<evidence type="ECO:0000256" key="9">
    <source>
        <dbReference type="ARBA" id="ARBA00022723"/>
    </source>
</evidence>
<organism evidence="20 21">
    <name type="scientific">Phaedon cochleariae</name>
    <name type="common">Mustard beetle</name>
    <dbReference type="NCBI Taxonomy" id="80249"/>
    <lineage>
        <taxon>Eukaryota</taxon>
        <taxon>Metazoa</taxon>
        <taxon>Ecdysozoa</taxon>
        <taxon>Arthropoda</taxon>
        <taxon>Hexapoda</taxon>
        <taxon>Insecta</taxon>
        <taxon>Pterygota</taxon>
        <taxon>Neoptera</taxon>
        <taxon>Endopterygota</taxon>
        <taxon>Coleoptera</taxon>
        <taxon>Polyphaga</taxon>
        <taxon>Cucujiformia</taxon>
        <taxon>Chrysomeloidea</taxon>
        <taxon>Chrysomelidae</taxon>
        <taxon>Chrysomelinae</taxon>
        <taxon>Chrysomelini</taxon>
        <taxon>Phaedon</taxon>
    </lineage>
</organism>
<dbReference type="FunFam" id="3.40.50.150:FF:000034">
    <property type="entry name" value="Protein arginine N-methyltransferase 3"/>
    <property type="match status" value="1"/>
</dbReference>
<reference evidence="20" key="1">
    <citation type="submission" date="2022-01" db="EMBL/GenBank/DDBJ databases">
        <authorList>
            <person name="King R."/>
        </authorList>
    </citation>
    <scope>NUCLEOTIDE SEQUENCE</scope>
</reference>
<evidence type="ECO:0000256" key="4">
    <source>
        <dbReference type="ARBA" id="ARBA00022490"/>
    </source>
</evidence>
<dbReference type="PANTHER" id="PTHR11006">
    <property type="entry name" value="PROTEIN ARGININE N-METHYLTRANSFERASE"/>
    <property type="match status" value="1"/>
</dbReference>
<evidence type="ECO:0000259" key="17">
    <source>
        <dbReference type="Pfam" id="PF13649"/>
    </source>
</evidence>
<sequence>MSVEEEDCPPLLETCAGERGNEDDDSDGWDEMEVSGEQTTCLFCPLQFHTIAVALDHCRSDHNFDLLSLKAKYDMDCYSYIKMINYIRLQKPHPKILTESSVALWEDDVYLKPGDMETWLMYDFDDLGSAPSTPHYAIDGKAPISNLSFSDLQRQIQELTIQLKHKDMLLENCHKDMEHMRKVTKTIVDSGDSLNKKIPNNVISSGCDSSDYFNSYSHFGIHHDMLNDAVRTEGYRDAIYKNIKMFAGKIVLDVGCGTGILSMFSARAGAEKVIGVDQSEVLYKAMDIIRENNLQDKIHLIKGQLERVNLPEDKVDIIISEWMGYFLLFEGMLDSVIHARDTFLKPDGLILPNRCNISIVGVDDIDRYNKVVNFWDDVYGFSMKCMKSEVLREAFVEIVPPEKVITNSVILTEIDIRTCDVNACIFSSTFTLSAHKDGMLTAIAGYFDTFFDLETEVRFSTGPHATRTHWQQTLFYLPDTIVVKKGDRLEGTVSCTRLTKNVRGLSVTITIGKNKYHYSLD</sequence>
<keyword evidence="8 15" id="KW-0949">S-adenosyl-L-methionine</keyword>
<dbReference type="PANTHER" id="PTHR11006:SF53">
    <property type="entry name" value="PROTEIN ARGININE N-METHYLTRANSFERASE 3"/>
    <property type="match status" value="1"/>
</dbReference>
<dbReference type="SUPFAM" id="SSF57667">
    <property type="entry name" value="beta-beta-alpha zinc fingers"/>
    <property type="match status" value="1"/>
</dbReference>
<keyword evidence="9" id="KW-0479">Metal-binding</keyword>
<dbReference type="InterPro" id="IPR036236">
    <property type="entry name" value="Znf_C2H2_sf"/>
</dbReference>
<dbReference type="Proteomes" id="UP001153737">
    <property type="component" value="Chromosome 3"/>
</dbReference>
<name>A0A9P0DP99_PHACE</name>
<evidence type="ECO:0000313" key="20">
    <source>
        <dbReference type="EMBL" id="CAH1159941.1"/>
    </source>
</evidence>
<evidence type="ECO:0000259" key="18">
    <source>
        <dbReference type="Pfam" id="PF21137"/>
    </source>
</evidence>
<feature type="domain" description="Methyltransferase" evidence="17">
    <location>
        <begin position="251"/>
        <end position="348"/>
    </location>
</feature>
<dbReference type="InterPro" id="IPR055135">
    <property type="entry name" value="PRMT_dom"/>
</dbReference>
<dbReference type="SUPFAM" id="SSF53335">
    <property type="entry name" value="S-adenosyl-L-methionine-dependent methyltransferases"/>
    <property type="match status" value="1"/>
</dbReference>
<evidence type="ECO:0000259" key="19">
    <source>
        <dbReference type="Pfam" id="PF22528"/>
    </source>
</evidence>
<evidence type="ECO:0000256" key="8">
    <source>
        <dbReference type="ARBA" id="ARBA00022691"/>
    </source>
</evidence>
<comment type="catalytic activity">
    <reaction evidence="14">
        <text>L-arginyl-[protein] + S-adenosyl-L-methionine = N(omega)-methyl-L-arginyl-[protein] + S-adenosyl-L-homocysteine + H(+)</text>
        <dbReference type="Rhea" id="RHEA:48100"/>
        <dbReference type="Rhea" id="RHEA-COMP:10532"/>
        <dbReference type="Rhea" id="RHEA-COMP:11990"/>
        <dbReference type="ChEBI" id="CHEBI:15378"/>
        <dbReference type="ChEBI" id="CHEBI:29965"/>
        <dbReference type="ChEBI" id="CHEBI:57856"/>
        <dbReference type="ChEBI" id="CHEBI:59789"/>
        <dbReference type="ChEBI" id="CHEBI:65280"/>
    </reaction>
    <physiologicalReaction direction="left-to-right" evidence="14">
        <dbReference type="Rhea" id="RHEA:48101"/>
    </physiologicalReaction>
</comment>
<dbReference type="GO" id="GO:0042054">
    <property type="term" value="F:histone methyltransferase activity"/>
    <property type="evidence" value="ECO:0007669"/>
    <property type="project" value="TreeGrafter"/>
</dbReference>
<feature type="domain" description="Protein arginine N-methyltransferase 3-like C2H2 zinc finger" evidence="18">
    <location>
        <begin position="70"/>
        <end position="113"/>
    </location>
</feature>
<keyword evidence="5" id="KW-0597">Phosphoprotein</keyword>
<protein>
    <recommendedName>
        <fullName evidence="3">type I protein arginine methyltransferase</fullName>
        <ecNumber evidence="3">2.1.1.319</ecNumber>
    </recommendedName>
</protein>
<dbReference type="Gene3D" id="3.40.50.150">
    <property type="entry name" value="Vaccinia Virus protein VP39"/>
    <property type="match status" value="1"/>
</dbReference>
<gene>
    <name evidence="20" type="ORF">PHAECO_LOCUS7182</name>
</gene>
<keyword evidence="21" id="KW-1185">Reference proteome</keyword>
<keyword evidence="4" id="KW-0963">Cytoplasm</keyword>
<keyword evidence="6 15" id="KW-0489">Methyltransferase</keyword>
<dbReference type="InterPro" id="IPR029063">
    <property type="entry name" value="SAM-dependent_MTases_sf"/>
</dbReference>
<keyword evidence="10" id="KW-0863">Zinc-finger</keyword>
<evidence type="ECO:0000256" key="12">
    <source>
        <dbReference type="ARBA" id="ARBA00023242"/>
    </source>
</evidence>
<evidence type="ECO:0000256" key="10">
    <source>
        <dbReference type="ARBA" id="ARBA00022771"/>
    </source>
</evidence>
<dbReference type="GO" id="GO:0032259">
    <property type="term" value="P:methylation"/>
    <property type="evidence" value="ECO:0007669"/>
    <property type="project" value="UniProtKB-KW"/>
</dbReference>
<evidence type="ECO:0000256" key="11">
    <source>
        <dbReference type="ARBA" id="ARBA00022833"/>
    </source>
</evidence>
<comment type="catalytic activity">
    <reaction evidence="13">
        <text>L-arginyl-[protein] + 2 S-adenosyl-L-methionine = N(omega),N(omega)-dimethyl-L-arginyl-[protein] + 2 S-adenosyl-L-homocysteine + 2 H(+)</text>
        <dbReference type="Rhea" id="RHEA:48096"/>
        <dbReference type="Rhea" id="RHEA-COMP:10532"/>
        <dbReference type="Rhea" id="RHEA-COMP:11991"/>
        <dbReference type="ChEBI" id="CHEBI:15378"/>
        <dbReference type="ChEBI" id="CHEBI:29965"/>
        <dbReference type="ChEBI" id="CHEBI:57856"/>
        <dbReference type="ChEBI" id="CHEBI:59789"/>
        <dbReference type="ChEBI" id="CHEBI:61897"/>
        <dbReference type="EC" id="2.1.1.319"/>
    </reaction>
    <physiologicalReaction direction="left-to-right" evidence="13">
        <dbReference type="Rhea" id="RHEA:48097"/>
    </physiologicalReaction>
</comment>
<dbReference type="CDD" id="cd02440">
    <property type="entry name" value="AdoMet_MTases"/>
    <property type="match status" value="1"/>
</dbReference>
<keyword evidence="12" id="KW-0539">Nucleus</keyword>
<proteinExistence type="predicted"/>
<dbReference type="Pfam" id="PF21137">
    <property type="entry name" value="ANM3_C2H2_Zf"/>
    <property type="match status" value="1"/>
</dbReference>
<evidence type="ECO:0000313" key="21">
    <source>
        <dbReference type="Proteomes" id="UP001153737"/>
    </source>
</evidence>
<keyword evidence="7 15" id="KW-0808">Transferase</keyword>
<reference evidence="20" key="2">
    <citation type="submission" date="2022-10" db="EMBL/GenBank/DDBJ databases">
        <authorList>
            <consortium name="ENA_rothamsted_submissions"/>
            <consortium name="culmorum"/>
            <person name="King R."/>
        </authorList>
    </citation>
    <scope>NUCLEOTIDE SEQUENCE</scope>
</reference>
<dbReference type="EMBL" id="OU896709">
    <property type="protein sequence ID" value="CAH1159941.1"/>
    <property type="molecule type" value="Genomic_DNA"/>
</dbReference>
<evidence type="ECO:0000256" key="15">
    <source>
        <dbReference type="PROSITE-ProRule" id="PRU01015"/>
    </source>
</evidence>
<evidence type="ECO:0000256" key="7">
    <source>
        <dbReference type="ARBA" id="ARBA00022679"/>
    </source>
</evidence>
<dbReference type="InterPro" id="IPR025799">
    <property type="entry name" value="Arg_MeTrfase"/>
</dbReference>
<dbReference type="GO" id="GO:0035242">
    <property type="term" value="F:protein-arginine omega-N asymmetric methyltransferase activity"/>
    <property type="evidence" value="ECO:0007669"/>
    <property type="project" value="UniProtKB-EC"/>
</dbReference>
<feature type="domain" description="Protein arginine N-methyltransferase" evidence="19">
    <location>
        <begin position="355"/>
        <end position="510"/>
    </location>
</feature>
<dbReference type="PROSITE" id="PS51678">
    <property type="entry name" value="SAM_MT_PRMT"/>
    <property type="match status" value="1"/>
</dbReference>
<dbReference type="InterPro" id="IPR041698">
    <property type="entry name" value="Methyltransf_25"/>
</dbReference>
<comment type="subcellular location">
    <subcellularLocation>
        <location evidence="2">Cytoplasm</location>
        <location evidence="2">Cytosol</location>
    </subcellularLocation>
    <subcellularLocation>
        <location evidence="1">Nucleus</location>
    </subcellularLocation>
</comment>
<dbReference type="GO" id="GO:0008270">
    <property type="term" value="F:zinc ion binding"/>
    <property type="evidence" value="ECO:0007669"/>
    <property type="project" value="UniProtKB-KW"/>
</dbReference>
<dbReference type="InterPro" id="IPR049482">
    <property type="entry name" value="ANM3-like_C2H2_Zf"/>
</dbReference>
<evidence type="ECO:0000256" key="2">
    <source>
        <dbReference type="ARBA" id="ARBA00004514"/>
    </source>
</evidence>
<evidence type="ECO:0000256" key="14">
    <source>
        <dbReference type="ARBA" id="ARBA00049303"/>
    </source>
</evidence>
<dbReference type="EC" id="2.1.1.319" evidence="3"/>
<dbReference type="GO" id="GO:0005634">
    <property type="term" value="C:nucleus"/>
    <property type="evidence" value="ECO:0007669"/>
    <property type="project" value="UniProtKB-SubCell"/>
</dbReference>
<dbReference type="AlphaFoldDB" id="A0A9P0DP99"/>
<dbReference type="Pfam" id="PF22528">
    <property type="entry name" value="PRMT_C"/>
    <property type="match status" value="1"/>
</dbReference>
<dbReference type="OrthoDB" id="7848332at2759"/>